<dbReference type="CDD" id="cd06170">
    <property type="entry name" value="LuxR_C_like"/>
    <property type="match status" value="1"/>
</dbReference>
<dbReference type="SMART" id="SM00421">
    <property type="entry name" value="HTH_LUXR"/>
    <property type="match status" value="1"/>
</dbReference>
<organism evidence="3 4">
    <name type="scientific">Spongiactinospora rosea</name>
    <dbReference type="NCBI Taxonomy" id="2248750"/>
    <lineage>
        <taxon>Bacteria</taxon>
        <taxon>Bacillati</taxon>
        <taxon>Actinomycetota</taxon>
        <taxon>Actinomycetes</taxon>
        <taxon>Streptosporangiales</taxon>
        <taxon>Streptosporangiaceae</taxon>
        <taxon>Spongiactinospora</taxon>
    </lineage>
</organism>
<dbReference type="InterPro" id="IPR036388">
    <property type="entry name" value="WH-like_DNA-bd_sf"/>
</dbReference>
<dbReference type="PRINTS" id="PR00038">
    <property type="entry name" value="HTHLUXR"/>
</dbReference>
<accession>A0A366LNM3</accession>
<gene>
    <name evidence="3" type="ORF">DP939_37465</name>
</gene>
<dbReference type="GO" id="GO:0003677">
    <property type="term" value="F:DNA binding"/>
    <property type="evidence" value="ECO:0007669"/>
    <property type="project" value="UniProtKB-KW"/>
</dbReference>
<dbReference type="GO" id="GO:0006355">
    <property type="term" value="P:regulation of DNA-templated transcription"/>
    <property type="evidence" value="ECO:0007669"/>
    <property type="project" value="InterPro"/>
</dbReference>
<dbReference type="InterPro" id="IPR027417">
    <property type="entry name" value="P-loop_NTPase"/>
</dbReference>
<dbReference type="OrthoDB" id="3197423at2"/>
<dbReference type="InterPro" id="IPR041664">
    <property type="entry name" value="AAA_16"/>
</dbReference>
<evidence type="ECO:0000313" key="4">
    <source>
        <dbReference type="Proteomes" id="UP000253303"/>
    </source>
</evidence>
<evidence type="ECO:0000256" key="1">
    <source>
        <dbReference type="ARBA" id="ARBA00023125"/>
    </source>
</evidence>
<comment type="caution">
    <text evidence="3">The sequence shown here is derived from an EMBL/GenBank/DDBJ whole genome shotgun (WGS) entry which is preliminary data.</text>
</comment>
<dbReference type="AlphaFoldDB" id="A0A366LNM3"/>
<name>A0A366LNM3_9ACTN</name>
<dbReference type="Proteomes" id="UP000253303">
    <property type="component" value="Unassembled WGS sequence"/>
</dbReference>
<sequence>MGDKGVWPLVGRSAELRALTDAVARPDLGGAVVVGAAGLGRTRLAREALARLAAQGHPTCWATGSRSAGAIPLGALLPLVPPGEAAAGRVFARLVERFGMPGGRRPVLVVDDTHLLDGASAALVHHLAVHTRTFVIITVRQGLHPPDVVTALWKEDLALRLDLRPLSEDEMDLLLEGVLGGPADVVTRRTLRGLAAGNPLVLRELVQAGLDHGGLRRGDGPWHLHGGVRVTARFADLIEAQMRVDDPGVLEVLEVLACAEPLGQPALERLTGVAAVVRAERQGLVVVESSGARHLVRTAIPAYGEVVRARMPRARARAIWARLAGHLAATPRRRADDPLDLARWRQQAGLGSTAQELLAAAHRAMERMELQAAQQFATAARTSDATPDAALTLAEALAAQGHHTAAATALPAPEACGDPAHAARRAILHERIAYWHRPLPPAEGPGGEGVRAWGMVLDGRVGRALEIGGRVMGRAGAAVPARARVWAASAVAFAAGMRGDVALVERGSKAGWDIAVAHGRELPWGQAQVGAARCLALLLCGALTDAAEAAEDGYREAAAARPAPVVGLWAAVRGVVAKAQGRLRLAQEALREAVVLLDGHDPLRLRRVYLAELAGAHAMAGETGKADLWLGRMAAAPEPPGTLLACWIERNRAWALAAAHDLPGAVAVAGKAAQVARAAGAPLVEAQALCDMARFGAAKEVNDRLRRLADETGGPTATAFATVCAALAADDAPALTEAAQTLRALGHLLLAAEAAATAHRLHAAAGQRTPAKRALVLARELQDECDGARTPLTDLTGSQATLTPRELQVAKLVAAGLSGRAVAARLGLSLRTVNNHLGRVYAKLGVSGRNALERVFGGGGD</sequence>
<dbReference type="SUPFAM" id="SSF52540">
    <property type="entry name" value="P-loop containing nucleoside triphosphate hydrolases"/>
    <property type="match status" value="1"/>
</dbReference>
<dbReference type="InterPro" id="IPR016032">
    <property type="entry name" value="Sig_transdc_resp-reg_C-effctor"/>
</dbReference>
<dbReference type="PANTHER" id="PTHR43214">
    <property type="entry name" value="TWO-COMPONENT RESPONSE REGULATOR"/>
    <property type="match status" value="1"/>
</dbReference>
<evidence type="ECO:0000259" key="2">
    <source>
        <dbReference type="PROSITE" id="PS50043"/>
    </source>
</evidence>
<dbReference type="RefSeq" id="WP_113985578.1">
    <property type="nucleotide sequence ID" value="NZ_QMEY01000026.1"/>
</dbReference>
<dbReference type="SUPFAM" id="SSF46894">
    <property type="entry name" value="C-terminal effector domain of the bipartite response regulators"/>
    <property type="match status" value="1"/>
</dbReference>
<dbReference type="InterPro" id="IPR000792">
    <property type="entry name" value="Tscrpt_reg_LuxR_C"/>
</dbReference>
<proteinExistence type="predicted"/>
<keyword evidence="4" id="KW-1185">Reference proteome</keyword>
<reference evidence="3 4" key="1">
    <citation type="submission" date="2018-06" db="EMBL/GenBank/DDBJ databases">
        <title>Sphaerisporangium craniellae sp. nov., isolated from a marine sponge in the South China Sea.</title>
        <authorList>
            <person name="Li L."/>
        </authorList>
    </citation>
    <scope>NUCLEOTIDE SEQUENCE [LARGE SCALE GENOMIC DNA]</scope>
    <source>
        <strain evidence="3 4">LHW63015</strain>
    </source>
</reference>
<feature type="domain" description="HTH luxR-type" evidence="2">
    <location>
        <begin position="795"/>
        <end position="860"/>
    </location>
</feature>
<dbReference type="PANTHER" id="PTHR43214:SF42">
    <property type="entry name" value="TRANSCRIPTIONAL REGULATORY PROTEIN DESR"/>
    <property type="match status" value="1"/>
</dbReference>
<protein>
    <recommendedName>
        <fullName evidence="2">HTH luxR-type domain-containing protein</fullName>
    </recommendedName>
</protein>
<dbReference type="InterPro" id="IPR039420">
    <property type="entry name" value="WalR-like"/>
</dbReference>
<dbReference type="EMBL" id="QMEY01000026">
    <property type="protein sequence ID" value="RBQ15093.1"/>
    <property type="molecule type" value="Genomic_DNA"/>
</dbReference>
<keyword evidence="1" id="KW-0238">DNA-binding</keyword>
<dbReference type="Gene3D" id="1.10.10.10">
    <property type="entry name" value="Winged helix-like DNA-binding domain superfamily/Winged helix DNA-binding domain"/>
    <property type="match status" value="1"/>
</dbReference>
<evidence type="ECO:0000313" key="3">
    <source>
        <dbReference type="EMBL" id="RBQ15093.1"/>
    </source>
</evidence>
<dbReference type="Pfam" id="PF00196">
    <property type="entry name" value="GerE"/>
    <property type="match status" value="1"/>
</dbReference>
<dbReference type="Pfam" id="PF13191">
    <property type="entry name" value="AAA_16"/>
    <property type="match status" value="1"/>
</dbReference>
<dbReference type="PROSITE" id="PS50043">
    <property type="entry name" value="HTH_LUXR_2"/>
    <property type="match status" value="1"/>
</dbReference>